<dbReference type="EMBL" id="MSFK01000033">
    <property type="protein sequence ID" value="PWY72538.1"/>
    <property type="molecule type" value="Genomic_DNA"/>
</dbReference>
<dbReference type="RefSeq" id="XP_025463312.1">
    <property type="nucleotide sequence ID" value="XM_025606421.1"/>
</dbReference>
<feature type="region of interest" description="Disordered" evidence="1">
    <location>
        <begin position="39"/>
        <end position="107"/>
    </location>
</feature>
<proteinExistence type="predicted"/>
<comment type="caution">
    <text evidence="2">The sequence shown here is derived from an EMBL/GenBank/DDBJ whole genome shotgun (WGS) entry which is preliminary data.</text>
</comment>
<dbReference type="Proteomes" id="UP000246702">
    <property type="component" value="Unassembled WGS sequence"/>
</dbReference>
<sequence>MSQNGVYERRRSTSPDGQIKSMCESKFWYMNVPDGQPSINLPSVGPVAGEGNHQKEPHVRYMQSERKKKGGGGCKNKDEAKCRKDEKVKMGITPGKGRDQNPLPILDSITPRPISVIRSARLHSRTFRYSKRDEKKLERKCGDKKGGCG</sequence>
<dbReference type="AlphaFoldDB" id="A0A317VHN9"/>
<protein>
    <submittedName>
        <fullName evidence="2">Uncharacterized protein</fullName>
    </submittedName>
</protein>
<dbReference type="GeneID" id="37108564"/>
<organism evidence="2 3">
    <name type="scientific">Aspergillus sclerotioniger CBS 115572</name>
    <dbReference type="NCBI Taxonomy" id="1450535"/>
    <lineage>
        <taxon>Eukaryota</taxon>
        <taxon>Fungi</taxon>
        <taxon>Dikarya</taxon>
        <taxon>Ascomycota</taxon>
        <taxon>Pezizomycotina</taxon>
        <taxon>Eurotiomycetes</taxon>
        <taxon>Eurotiomycetidae</taxon>
        <taxon>Eurotiales</taxon>
        <taxon>Aspergillaceae</taxon>
        <taxon>Aspergillus</taxon>
        <taxon>Aspergillus subgen. Circumdati</taxon>
    </lineage>
</organism>
<accession>A0A317VHN9</accession>
<reference evidence="2 3" key="1">
    <citation type="submission" date="2016-12" db="EMBL/GenBank/DDBJ databases">
        <title>The genomes of Aspergillus section Nigri reveals drivers in fungal speciation.</title>
        <authorList>
            <consortium name="DOE Joint Genome Institute"/>
            <person name="Vesth T.C."/>
            <person name="Nybo J."/>
            <person name="Theobald S."/>
            <person name="Brandl J."/>
            <person name="Frisvad J.C."/>
            <person name="Nielsen K.F."/>
            <person name="Lyhne E.K."/>
            <person name="Kogle M.E."/>
            <person name="Kuo A."/>
            <person name="Riley R."/>
            <person name="Clum A."/>
            <person name="Nolan M."/>
            <person name="Lipzen A."/>
            <person name="Salamov A."/>
            <person name="Henrissat B."/>
            <person name="Wiebenga A."/>
            <person name="De Vries R.P."/>
            <person name="Grigoriev I.V."/>
            <person name="Mortensen U.H."/>
            <person name="Andersen M.R."/>
            <person name="Baker S.E."/>
        </authorList>
    </citation>
    <scope>NUCLEOTIDE SEQUENCE [LARGE SCALE GENOMIC DNA]</scope>
    <source>
        <strain evidence="2 3">CBS 115572</strain>
    </source>
</reference>
<gene>
    <name evidence="2" type="ORF">BO94DRAFT_247453</name>
</gene>
<evidence type="ECO:0000256" key="1">
    <source>
        <dbReference type="SAM" id="MobiDB-lite"/>
    </source>
</evidence>
<keyword evidence="3" id="KW-1185">Reference proteome</keyword>
<evidence type="ECO:0000313" key="3">
    <source>
        <dbReference type="Proteomes" id="UP000246702"/>
    </source>
</evidence>
<name>A0A317VHN9_9EURO</name>
<evidence type="ECO:0000313" key="2">
    <source>
        <dbReference type="EMBL" id="PWY72538.1"/>
    </source>
</evidence>
<feature type="compositionally biased region" description="Basic and acidic residues" evidence="1">
    <location>
        <begin position="75"/>
        <end position="89"/>
    </location>
</feature>
<feature type="compositionally biased region" description="Basic and acidic residues" evidence="1">
    <location>
        <begin position="52"/>
        <end position="65"/>
    </location>
</feature>